<dbReference type="CDD" id="cd07067">
    <property type="entry name" value="HP_PGM_like"/>
    <property type="match status" value="1"/>
</dbReference>
<dbReference type="AlphaFoldDB" id="A0A5R9J5X0"/>
<name>A0A5R9J5X0_9PROT</name>
<proteinExistence type="predicted"/>
<dbReference type="OrthoDB" id="9810154at2"/>
<gene>
    <name evidence="1" type="ORF">FE263_12985</name>
</gene>
<dbReference type="InterPro" id="IPR013078">
    <property type="entry name" value="His_Pase_superF_clade-1"/>
</dbReference>
<dbReference type="EMBL" id="VCDI01000004">
    <property type="protein sequence ID" value="TLU72253.1"/>
    <property type="molecule type" value="Genomic_DNA"/>
</dbReference>
<evidence type="ECO:0000313" key="2">
    <source>
        <dbReference type="Proteomes" id="UP000305654"/>
    </source>
</evidence>
<accession>A0A5R9J5X0</accession>
<reference evidence="1 2" key="1">
    <citation type="submission" date="2019-05" db="EMBL/GenBank/DDBJ databases">
        <authorList>
            <person name="Pankratov T."/>
            <person name="Grouzdev D."/>
        </authorList>
    </citation>
    <scope>NUCLEOTIDE SEQUENCE [LARGE SCALE GENOMIC DNA]</scope>
    <source>
        <strain evidence="1 2">KEBCLARHB70R</strain>
    </source>
</reference>
<evidence type="ECO:0000313" key="1">
    <source>
        <dbReference type="EMBL" id="TLU72253.1"/>
    </source>
</evidence>
<organism evidence="1 2">
    <name type="scientific">Lichenicoccus roseus</name>
    <dbReference type="NCBI Taxonomy" id="2683649"/>
    <lineage>
        <taxon>Bacteria</taxon>
        <taxon>Pseudomonadati</taxon>
        <taxon>Pseudomonadota</taxon>
        <taxon>Alphaproteobacteria</taxon>
        <taxon>Acetobacterales</taxon>
        <taxon>Acetobacteraceae</taxon>
        <taxon>Lichenicoccus</taxon>
    </lineage>
</organism>
<protein>
    <submittedName>
        <fullName evidence="1">Histidine phosphatase family protein</fullName>
    </submittedName>
</protein>
<dbReference type="PANTHER" id="PTHR47623">
    <property type="entry name" value="OS09G0287300 PROTEIN"/>
    <property type="match status" value="1"/>
</dbReference>
<dbReference type="Gene3D" id="3.40.50.1240">
    <property type="entry name" value="Phosphoglycerate mutase-like"/>
    <property type="match status" value="1"/>
</dbReference>
<keyword evidence="2" id="KW-1185">Reference proteome</keyword>
<sequence length="160" mass="17206">MLRHAKALAAAPGAPDDWDHARPLADRGLMDAAAMGRLLRERGWRPEQALVSTAARARQTYAQLGLQPPDGSTAAAFHDHLYLAEPDSLLDALREAPADADSVLLVGHNPGLHELAYRLSGEADALQRGFPTCMLAIFAVEGCWSTLDARHARLLDVVAP</sequence>
<dbReference type="InterPro" id="IPR029033">
    <property type="entry name" value="His_PPase_superfam"/>
</dbReference>
<dbReference type="Proteomes" id="UP000305654">
    <property type="component" value="Unassembled WGS sequence"/>
</dbReference>
<comment type="caution">
    <text evidence="1">The sequence shown here is derived from an EMBL/GenBank/DDBJ whole genome shotgun (WGS) entry which is preliminary data.</text>
</comment>
<dbReference type="SUPFAM" id="SSF53254">
    <property type="entry name" value="Phosphoglycerate mutase-like"/>
    <property type="match status" value="1"/>
</dbReference>
<dbReference type="PANTHER" id="PTHR47623:SF1">
    <property type="entry name" value="OS09G0287300 PROTEIN"/>
    <property type="match status" value="1"/>
</dbReference>